<evidence type="ECO:0000313" key="9">
    <source>
        <dbReference type="EMBL" id="EKU45726.1"/>
    </source>
</evidence>
<dbReference type="AlphaFoldDB" id="K9AHZ0"/>
<dbReference type="SUPFAM" id="SSF55469">
    <property type="entry name" value="FMN-dependent nitroreductase-like"/>
    <property type="match status" value="1"/>
</dbReference>
<sequence length="181" mass="20951">MELRDAIKDRRSIKKFKRDMTIDEDKLYEALNLATHAPNHCLREPWRVVHVPKDDLGAMSRKLSKIAFPKSEDKQESHYNAVTNLGGFLVVVAKRDPRQREDNENMLAVGAFAQNLLLLLHEVGIGTCWKTPDYIFNPRVKDLFKVEADESIVGFLYLTDLEDEFKAKPRKNDEYVSRFEG</sequence>
<accession>K9AHZ0</accession>
<dbReference type="eggNOG" id="COG0778">
    <property type="taxonomic scope" value="Bacteria"/>
</dbReference>
<reference evidence="9 10" key="1">
    <citation type="journal article" date="2013" name="Genome Announc.">
        <title>Genome Sequence of Staphylococcus massiliensis Strain S46, Isolated from the Surface of Healthy Human Skin.</title>
        <authorList>
            <person name="Srivastav R."/>
            <person name="Singh A."/>
            <person name="Jangir P.K."/>
            <person name="Kumari C."/>
            <person name="Muduli S."/>
            <person name="Sharma R."/>
        </authorList>
    </citation>
    <scope>NUCLEOTIDE SEQUENCE [LARGE SCALE GENOMIC DNA]</scope>
    <source>
        <strain evidence="9 10">S46</strain>
    </source>
</reference>
<dbReference type="InterPro" id="IPR026021">
    <property type="entry name" value="YdjA-like"/>
</dbReference>
<keyword evidence="10" id="KW-1185">Reference proteome</keyword>
<gene>
    <name evidence="9" type="ORF">C273_10772</name>
</gene>
<dbReference type="RefSeq" id="WP_009384913.1">
    <property type="nucleotide sequence ID" value="NZ_AMSQ01000025.1"/>
</dbReference>
<feature type="domain" description="Nitroreductase" evidence="8">
    <location>
        <begin position="7"/>
        <end position="157"/>
    </location>
</feature>
<dbReference type="PANTHER" id="PTHR43821:SF1">
    <property type="entry name" value="NAD(P)H NITROREDUCTASE YDJA-RELATED"/>
    <property type="match status" value="1"/>
</dbReference>
<dbReference type="Pfam" id="PF00881">
    <property type="entry name" value="Nitroreductase"/>
    <property type="match status" value="1"/>
</dbReference>
<proteinExistence type="inferred from homology"/>
<dbReference type="Proteomes" id="UP000009885">
    <property type="component" value="Unassembled WGS sequence"/>
</dbReference>
<dbReference type="CDD" id="cd02135">
    <property type="entry name" value="YdjA-like"/>
    <property type="match status" value="1"/>
</dbReference>
<evidence type="ECO:0000313" key="10">
    <source>
        <dbReference type="Proteomes" id="UP000009885"/>
    </source>
</evidence>
<evidence type="ECO:0000256" key="3">
    <source>
        <dbReference type="ARBA" id="ARBA00022630"/>
    </source>
</evidence>
<comment type="similarity">
    <text evidence="2">Belongs to the nitroreductase family.</text>
</comment>
<comment type="caution">
    <text evidence="9">The sequence shown here is derived from an EMBL/GenBank/DDBJ whole genome shotgun (WGS) entry which is preliminary data.</text>
</comment>
<dbReference type="PANTHER" id="PTHR43821">
    <property type="entry name" value="NAD(P)H NITROREDUCTASE YDJA-RELATED"/>
    <property type="match status" value="1"/>
</dbReference>
<keyword evidence="3" id="KW-0285">Flavoprotein</keyword>
<keyword evidence="6" id="KW-0560">Oxidoreductase</keyword>
<keyword evidence="4" id="KW-0288">FMN</keyword>
<organism evidence="9 10">
    <name type="scientific">Staphylococcus massiliensis S46</name>
    <dbReference type="NCBI Taxonomy" id="1229783"/>
    <lineage>
        <taxon>Bacteria</taxon>
        <taxon>Bacillati</taxon>
        <taxon>Bacillota</taxon>
        <taxon>Bacilli</taxon>
        <taxon>Bacillales</taxon>
        <taxon>Staphylococcaceae</taxon>
        <taxon>Staphylococcus</taxon>
    </lineage>
</organism>
<dbReference type="InterPro" id="IPR029479">
    <property type="entry name" value="Nitroreductase"/>
</dbReference>
<comment type="cofactor">
    <cofactor evidence="1">
        <name>FMN</name>
        <dbReference type="ChEBI" id="CHEBI:58210"/>
    </cofactor>
</comment>
<evidence type="ECO:0000256" key="6">
    <source>
        <dbReference type="ARBA" id="ARBA00023002"/>
    </source>
</evidence>
<evidence type="ECO:0000256" key="2">
    <source>
        <dbReference type="ARBA" id="ARBA00007118"/>
    </source>
</evidence>
<dbReference type="InterPro" id="IPR052530">
    <property type="entry name" value="NAD(P)H_nitroreductase"/>
</dbReference>
<protein>
    <submittedName>
        <fullName evidence="9">Nitroreductase family protein</fullName>
    </submittedName>
</protein>
<dbReference type="Gene3D" id="3.40.109.10">
    <property type="entry name" value="NADH Oxidase"/>
    <property type="match status" value="1"/>
</dbReference>
<dbReference type="PATRIC" id="fig|1229783.3.peg.2142"/>
<evidence type="ECO:0000256" key="5">
    <source>
        <dbReference type="ARBA" id="ARBA00022857"/>
    </source>
</evidence>
<dbReference type="OrthoDB" id="9804207at2"/>
<keyword evidence="5" id="KW-0521">NADP</keyword>
<evidence type="ECO:0000256" key="1">
    <source>
        <dbReference type="ARBA" id="ARBA00001917"/>
    </source>
</evidence>
<keyword evidence="7" id="KW-0520">NAD</keyword>
<dbReference type="EMBL" id="AMSQ01000025">
    <property type="protein sequence ID" value="EKU45726.1"/>
    <property type="molecule type" value="Genomic_DNA"/>
</dbReference>
<name>K9AHZ0_9STAP</name>
<evidence type="ECO:0000256" key="7">
    <source>
        <dbReference type="ARBA" id="ARBA00023027"/>
    </source>
</evidence>
<dbReference type="InterPro" id="IPR000415">
    <property type="entry name" value="Nitroreductase-like"/>
</dbReference>
<dbReference type="STRING" id="1229783.C273_10772"/>
<evidence type="ECO:0000256" key="4">
    <source>
        <dbReference type="ARBA" id="ARBA00022643"/>
    </source>
</evidence>
<dbReference type="GO" id="GO:0016491">
    <property type="term" value="F:oxidoreductase activity"/>
    <property type="evidence" value="ECO:0007669"/>
    <property type="project" value="UniProtKB-KW"/>
</dbReference>
<evidence type="ECO:0000259" key="8">
    <source>
        <dbReference type="Pfam" id="PF00881"/>
    </source>
</evidence>